<evidence type="ECO:0000259" key="2">
    <source>
        <dbReference type="Pfam" id="PF14378"/>
    </source>
</evidence>
<feature type="transmembrane region" description="Helical" evidence="1">
    <location>
        <begin position="46"/>
        <end position="68"/>
    </location>
</feature>
<accession>A0A5D4T9F9</accession>
<sequence length="213" mass="24659">MRVKEKLPYLLLLLLLPLLGIIYTVLNEAKRKATKIDLPIDNEIPFIEVFVVPYIIWYLFVFGYLVYFCFKDTGVYVKTLITIVIGEFICFLIYFFFQTTVPRPTIEGNGWSVWLVKYIYAHDQPVNCFPSIHVLTTYAIMLASFQIKKKHRLNTGFIHVMGSLIILSTLFIKQHVILDMVASMFLVAFIYGTVFEVYKVHVAAKRKGNVQGI</sequence>
<feature type="transmembrane region" description="Helical" evidence="1">
    <location>
        <begin position="157"/>
        <end position="174"/>
    </location>
</feature>
<evidence type="ECO:0000313" key="3">
    <source>
        <dbReference type="EMBL" id="TYS71929.1"/>
    </source>
</evidence>
<dbReference type="InterPro" id="IPR026841">
    <property type="entry name" value="Aur1/Ipt1"/>
</dbReference>
<proteinExistence type="predicted"/>
<comment type="caution">
    <text evidence="3">The sequence shown here is derived from an EMBL/GenBank/DDBJ whole genome shotgun (WGS) entry which is preliminary data.</text>
</comment>
<dbReference type="SUPFAM" id="SSF48317">
    <property type="entry name" value="Acid phosphatase/Vanadium-dependent haloperoxidase"/>
    <property type="match status" value="1"/>
</dbReference>
<feature type="transmembrane region" description="Helical" evidence="1">
    <location>
        <begin position="124"/>
        <end position="145"/>
    </location>
</feature>
<keyword evidence="1" id="KW-0472">Membrane</keyword>
<reference evidence="3 4" key="1">
    <citation type="submission" date="2019-08" db="EMBL/GenBank/DDBJ databases">
        <title>Bacillus genomes from the desert of Cuatro Cienegas, Coahuila.</title>
        <authorList>
            <person name="Olmedo-Alvarez G."/>
        </authorList>
    </citation>
    <scope>NUCLEOTIDE SEQUENCE [LARGE SCALE GENOMIC DNA]</scope>
    <source>
        <strain evidence="3 4">CH98b_3T</strain>
    </source>
</reference>
<dbReference type="EMBL" id="VTET01000005">
    <property type="protein sequence ID" value="TYS71929.1"/>
    <property type="molecule type" value="Genomic_DNA"/>
</dbReference>
<feature type="transmembrane region" description="Helical" evidence="1">
    <location>
        <begin position="75"/>
        <end position="97"/>
    </location>
</feature>
<dbReference type="InterPro" id="IPR036938">
    <property type="entry name" value="PAP2/HPO_sf"/>
</dbReference>
<protein>
    <submittedName>
        <fullName evidence="3">Phosphatase PAP2 family protein</fullName>
    </submittedName>
</protein>
<keyword evidence="1" id="KW-0812">Transmembrane</keyword>
<name>A0A5D4T9F9_9BACI</name>
<dbReference type="OrthoDB" id="9790723at2"/>
<gene>
    <name evidence="3" type="ORF">FZC75_12315</name>
</gene>
<dbReference type="GO" id="GO:0016020">
    <property type="term" value="C:membrane"/>
    <property type="evidence" value="ECO:0007669"/>
    <property type="project" value="UniProtKB-SubCell"/>
</dbReference>
<keyword evidence="1" id="KW-1133">Transmembrane helix</keyword>
<feature type="transmembrane region" description="Helical" evidence="1">
    <location>
        <begin position="180"/>
        <end position="198"/>
    </location>
</feature>
<evidence type="ECO:0000313" key="4">
    <source>
        <dbReference type="Proteomes" id="UP000324517"/>
    </source>
</evidence>
<dbReference type="Pfam" id="PF14378">
    <property type="entry name" value="PAP2_3"/>
    <property type="match status" value="1"/>
</dbReference>
<evidence type="ECO:0000256" key="1">
    <source>
        <dbReference type="SAM" id="Phobius"/>
    </source>
</evidence>
<feature type="domain" description="Inositolphosphotransferase Aur1/Ipt1" evidence="2">
    <location>
        <begin position="54"/>
        <end position="191"/>
    </location>
</feature>
<dbReference type="AlphaFoldDB" id="A0A5D4T9F9"/>
<dbReference type="Proteomes" id="UP000324517">
    <property type="component" value="Unassembled WGS sequence"/>
</dbReference>
<dbReference type="RefSeq" id="WP_148979550.1">
    <property type="nucleotide sequence ID" value="NZ_JBNILI010000004.1"/>
</dbReference>
<feature type="transmembrane region" description="Helical" evidence="1">
    <location>
        <begin position="7"/>
        <end position="26"/>
    </location>
</feature>
<organism evidence="3 4">
    <name type="scientific">Sutcliffiella horikoshii</name>
    <dbReference type="NCBI Taxonomy" id="79883"/>
    <lineage>
        <taxon>Bacteria</taxon>
        <taxon>Bacillati</taxon>
        <taxon>Bacillota</taxon>
        <taxon>Bacilli</taxon>
        <taxon>Bacillales</taxon>
        <taxon>Bacillaceae</taxon>
        <taxon>Sutcliffiella</taxon>
    </lineage>
</organism>